<keyword evidence="2" id="KW-1185">Reference proteome</keyword>
<dbReference type="EMBL" id="CAXIPU020001318">
    <property type="protein sequence ID" value="CAL1672992.1"/>
    <property type="molecule type" value="Genomic_DNA"/>
</dbReference>
<protein>
    <submittedName>
        <fullName evidence="1">Uncharacterized protein</fullName>
    </submittedName>
</protein>
<dbReference type="Gene3D" id="3.80.10.10">
    <property type="entry name" value="Ribonuclease Inhibitor"/>
    <property type="match status" value="1"/>
</dbReference>
<evidence type="ECO:0000313" key="2">
    <source>
        <dbReference type="Proteomes" id="UP001497644"/>
    </source>
</evidence>
<sequence>MISEHLQKLQVLNLCETPVSDKGIFTLASLTSLRKLNLNSTKLSTETFESLKKRLPALQEFDVRYTEAW</sequence>
<name>A0AAV2MZE2_9HYME</name>
<dbReference type="InterPro" id="IPR032675">
    <property type="entry name" value="LRR_dom_sf"/>
</dbReference>
<dbReference type="SUPFAM" id="SSF52047">
    <property type="entry name" value="RNI-like"/>
    <property type="match status" value="1"/>
</dbReference>
<evidence type="ECO:0000313" key="1">
    <source>
        <dbReference type="EMBL" id="CAL1672992.1"/>
    </source>
</evidence>
<reference evidence="1" key="1">
    <citation type="submission" date="2024-04" db="EMBL/GenBank/DDBJ databases">
        <authorList>
            <consortium name="Molecular Ecology Group"/>
        </authorList>
    </citation>
    <scope>NUCLEOTIDE SEQUENCE</scope>
</reference>
<proteinExistence type="predicted"/>
<gene>
    <name evidence="1" type="ORF">LPLAT_LOCUS14741</name>
</gene>
<organism evidence="1 2">
    <name type="scientific">Lasius platythorax</name>
    <dbReference type="NCBI Taxonomy" id="488582"/>
    <lineage>
        <taxon>Eukaryota</taxon>
        <taxon>Metazoa</taxon>
        <taxon>Ecdysozoa</taxon>
        <taxon>Arthropoda</taxon>
        <taxon>Hexapoda</taxon>
        <taxon>Insecta</taxon>
        <taxon>Pterygota</taxon>
        <taxon>Neoptera</taxon>
        <taxon>Endopterygota</taxon>
        <taxon>Hymenoptera</taxon>
        <taxon>Apocrita</taxon>
        <taxon>Aculeata</taxon>
        <taxon>Formicoidea</taxon>
        <taxon>Formicidae</taxon>
        <taxon>Formicinae</taxon>
        <taxon>Lasius</taxon>
        <taxon>Lasius</taxon>
    </lineage>
</organism>
<accession>A0AAV2MZE2</accession>
<dbReference type="Proteomes" id="UP001497644">
    <property type="component" value="Unassembled WGS sequence"/>
</dbReference>
<dbReference type="AlphaFoldDB" id="A0AAV2MZE2"/>
<comment type="caution">
    <text evidence="1">The sequence shown here is derived from an EMBL/GenBank/DDBJ whole genome shotgun (WGS) entry which is preliminary data.</text>
</comment>